<dbReference type="OrthoDB" id="345121at2"/>
<evidence type="ECO:0000256" key="1">
    <source>
        <dbReference type="SAM" id="Phobius"/>
    </source>
</evidence>
<feature type="transmembrane region" description="Helical" evidence="1">
    <location>
        <begin position="101"/>
        <end position="121"/>
    </location>
</feature>
<evidence type="ECO:0008006" key="4">
    <source>
        <dbReference type="Google" id="ProtNLM"/>
    </source>
</evidence>
<feature type="transmembrane region" description="Helical" evidence="1">
    <location>
        <begin position="173"/>
        <end position="192"/>
    </location>
</feature>
<dbReference type="InterPro" id="IPR010293">
    <property type="entry name" value="Sbt_1"/>
</dbReference>
<feature type="transmembrane region" description="Helical" evidence="1">
    <location>
        <begin position="41"/>
        <end position="61"/>
    </location>
</feature>
<feature type="transmembrane region" description="Helical" evidence="1">
    <location>
        <begin position="260"/>
        <end position="280"/>
    </location>
</feature>
<sequence length="320" mass="32945">MFESLELAVSNLTSPPVLAFVLGLIAVGLRSRLEIPPQIFSALSIYLLLAIGIKGGVGLRMAEPADIAAPIALAIIVGLAIPIAAFAVLKVLTPLNQTERGAIAAHYGSTSLVTFTAGLMFVESLGLDPEGYLATLLAIMEVPGLIVGLVLARKASKQQSWGPLMHEVLTGKSILLLVGGLVIGAVSGPVGYERVEPFFGALFVGVLTLFLLQLGIQAGSHLKELPQAGWGLLVFAITFPLVIGIAGVGLATLIGLSAGGAAVFGVLCASASYIAAPAAVKLSLPEANPGFYLTASLGITFPFNLLIGIPVFVWFAQLIA</sequence>
<feature type="transmembrane region" description="Helical" evidence="1">
    <location>
        <begin position="228"/>
        <end position="254"/>
    </location>
</feature>
<dbReference type="Proteomes" id="UP000243847">
    <property type="component" value="Chromosome sequence1"/>
</dbReference>
<name>A0A173LYW2_9MICO</name>
<keyword evidence="1" id="KW-0812">Transmembrane</keyword>
<dbReference type="RefSeq" id="WP_096383261.1">
    <property type="nucleotide sequence ID" value="NZ_AP017457.1"/>
</dbReference>
<gene>
    <name evidence="2" type="ORF">AUMI_115480</name>
</gene>
<feature type="transmembrane region" description="Helical" evidence="1">
    <location>
        <begin position="12"/>
        <end position="29"/>
    </location>
</feature>
<dbReference type="KEGG" id="amin:AUMI_115480"/>
<protein>
    <recommendedName>
        <fullName evidence="4">Sodium-dependent bicarbonate transport family permease</fullName>
    </recommendedName>
</protein>
<evidence type="ECO:0000313" key="2">
    <source>
        <dbReference type="EMBL" id="BAV00091.1"/>
    </source>
</evidence>
<keyword evidence="1" id="KW-1133">Transmembrane helix</keyword>
<dbReference type="PANTHER" id="PTHR40400">
    <property type="entry name" value="SLR1512 PROTEIN"/>
    <property type="match status" value="1"/>
</dbReference>
<feature type="transmembrane region" description="Helical" evidence="1">
    <location>
        <begin position="292"/>
        <end position="316"/>
    </location>
</feature>
<dbReference type="EMBL" id="AP017457">
    <property type="protein sequence ID" value="BAV00091.1"/>
    <property type="molecule type" value="Genomic_DNA"/>
</dbReference>
<feature type="transmembrane region" description="Helical" evidence="1">
    <location>
        <begin position="67"/>
        <end position="89"/>
    </location>
</feature>
<keyword evidence="1" id="KW-0472">Membrane</keyword>
<feature type="transmembrane region" description="Helical" evidence="1">
    <location>
        <begin position="133"/>
        <end position="152"/>
    </location>
</feature>
<dbReference type="Pfam" id="PF05982">
    <property type="entry name" value="Sbt_1"/>
    <property type="match status" value="1"/>
</dbReference>
<reference evidence="2 3" key="1">
    <citation type="journal article" date="2016" name="Genome Announc.">
        <title>Complete Genome Sequence of Aurantimicrobium minutum Type Strain KNCT, a Planktonic Ultramicrobacterium Isolated from River Water.</title>
        <authorList>
            <person name="Nakai R."/>
            <person name="Fujisawa T."/>
            <person name="Nakamura Y."/>
            <person name="Nishide H."/>
            <person name="Uchiyama I."/>
            <person name="Baba T."/>
            <person name="Toyoda A."/>
            <person name="Fujiyama A."/>
            <person name="Naganuma T."/>
            <person name="Niki H."/>
        </authorList>
    </citation>
    <scope>NUCLEOTIDE SEQUENCE [LARGE SCALE GENOMIC DNA]</scope>
    <source>
        <strain evidence="2 3">KNC</strain>
    </source>
</reference>
<evidence type="ECO:0000313" key="3">
    <source>
        <dbReference type="Proteomes" id="UP000243847"/>
    </source>
</evidence>
<dbReference type="GeneID" id="80452744"/>
<dbReference type="PANTHER" id="PTHR40400:SF1">
    <property type="entry name" value="SLR1512 PROTEIN"/>
    <property type="match status" value="1"/>
</dbReference>
<accession>A0A173LYW2</accession>
<organism evidence="2 3">
    <name type="scientific">Aurantimicrobium minutum</name>
    <dbReference type="NCBI Taxonomy" id="708131"/>
    <lineage>
        <taxon>Bacteria</taxon>
        <taxon>Bacillati</taxon>
        <taxon>Actinomycetota</taxon>
        <taxon>Actinomycetes</taxon>
        <taxon>Micrococcales</taxon>
        <taxon>Microbacteriaceae</taxon>
        <taxon>Aurantimicrobium</taxon>
    </lineage>
</organism>
<dbReference type="AlphaFoldDB" id="A0A173LYW2"/>
<feature type="transmembrane region" description="Helical" evidence="1">
    <location>
        <begin position="198"/>
        <end position="216"/>
    </location>
</feature>
<proteinExistence type="predicted"/>